<feature type="compositionally biased region" description="Low complexity" evidence="1">
    <location>
        <begin position="1"/>
        <end position="12"/>
    </location>
</feature>
<reference evidence="2 3" key="1">
    <citation type="journal article" date="2007" name="Nature">
        <title>Evolution of genes and genomes on the Drosophila phylogeny.</title>
        <authorList>
            <consortium name="Drosophila 12 Genomes Consortium"/>
            <person name="Clark A.G."/>
            <person name="Eisen M.B."/>
            <person name="Smith D.R."/>
            <person name="Bergman C.M."/>
            <person name="Oliver B."/>
            <person name="Markow T.A."/>
            <person name="Kaufman T.C."/>
            <person name="Kellis M."/>
            <person name="Gelbart W."/>
            <person name="Iyer V.N."/>
            <person name="Pollard D.A."/>
            <person name="Sackton T.B."/>
            <person name="Larracuente A.M."/>
            <person name="Singh N.D."/>
            <person name="Abad J.P."/>
            <person name="Abt D.N."/>
            <person name="Adryan B."/>
            <person name="Aguade M."/>
            <person name="Akashi H."/>
            <person name="Anderson W.W."/>
            <person name="Aquadro C.F."/>
            <person name="Ardell D.H."/>
            <person name="Arguello R."/>
            <person name="Artieri C.G."/>
            <person name="Barbash D.A."/>
            <person name="Barker D."/>
            <person name="Barsanti P."/>
            <person name="Batterham P."/>
            <person name="Batzoglou S."/>
            <person name="Begun D."/>
            <person name="Bhutkar A."/>
            <person name="Blanco E."/>
            <person name="Bosak S.A."/>
            <person name="Bradley R.K."/>
            <person name="Brand A.D."/>
            <person name="Brent M.R."/>
            <person name="Brooks A.N."/>
            <person name="Brown R.H."/>
            <person name="Butlin R.K."/>
            <person name="Caggese C."/>
            <person name="Calvi B.R."/>
            <person name="Bernardo de Carvalho A."/>
            <person name="Caspi A."/>
            <person name="Castrezana S."/>
            <person name="Celniker S.E."/>
            <person name="Chang J.L."/>
            <person name="Chapple C."/>
            <person name="Chatterji S."/>
            <person name="Chinwalla A."/>
            <person name="Civetta A."/>
            <person name="Clifton S.W."/>
            <person name="Comeron J.M."/>
            <person name="Costello J.C."/>
            <person name="Coyne J.A."/>
            <person name="Daub J."/>
            <person name="David R.G."/>
            <person name="Delcher A.L."/>
            <person name="Delehaunty K."/>
            <person name="Do C.B."/>
            <person name="Ebling H."/>
            <person name="Edwards K."/>
            <person name="Eickbush T."/>
            <person name="Evans J.D."/>
            <person name="Filipski A."/>
            <person name="Findeiss S."/>
            <person name="Freyhult E."/>
            <person name="Fulton L."/>
            <person name="Fulton R."/>
            <person name="Garcia A.C."/>
            <person name="Gardiner A."/>
            <person name="Garfield D.A."/>
            <person name="Garvin B.E."/>
            <person name="Gibson G."/>
            <person name="Gilbert D."/>
            <person name="Gnerre S."/>
            <person name="Godfrey J."/>
            <person name="Good R."/>
            <person name="Gotea V."/>
            <person name="Gravely B."/>
            <person name="Greenberg A.J."/>
            <person name="Griffiths-Jones S."/>
            <person name="Gross S."/>
            <person name="Guigo R."/>
            <person name="Gustafson E.A."/>
            <person name="Haerty W."/>
            <person name="Hahn M.W."/>
            <person name="Halligan D.L."/>
            <person name="Halpern A.L."/>
            <person name="Halter G.M."/>
            <person name="Han M.V."/>
            <person name="Heger A."/>
            <person name="Hillier L."/>
            <person name="Hinrichs A.S."/>
            <person name="Holmes I."/>
            <person name="Hoskins R.A."/>
            <person name="Hubisz M.J."/>
            <person name="Hultmark D."/>
            <person name="Huntley M.A."/>
            <person name="Jaffe D.B."/>
            <person name="Jagadeeshan S."/>
            <person name="Jeck W.R."/>
            <person name="Johnson J."/>
            <person name="Jones C.D."/>
            <person name="Jordan W.C."/>
            <person name="Karpen G.H."/>
            <person name="Kataoka E."/>
            <person name="Keightley P.D."/>
            <person name="Kheradpour P."/>
            <person name="Kirkness E.F."/>
            <person name="Koerich L.B."/>
            <person name="Kristiansen K."/>
            <person name="Kudrna D."/>
            <person name="Kulathinal R.J."/>
            <person name="Kumar S."/>
            <person name="Kwok R."/>
            <person name="Lander E."/>
            <person name="Langley C.H."/>
            <person name="Lapoint R."/>
            <person name="Lazzaro B.P."/>
            <person name="Lee S.J."/>
            <person name="Levesque L."/>
            <person name="Li R."/>
            <person name="Lin C.F."/>
            <person name="Lin M.F."/>
            <person name="Lindblad-Toh K."/>
            <person name="Llopart A."/>
            <person name="Long M."/>
            <person name="Low L."/>
            <person name="Lozovsky E."/>
            <person name="Lu J."/>
            <person name="Luo M."/>
            <person name="Machado C.A."/>
            <person name="Makalowski W."/>
            <person name="Marzo M."/>
            <person name="Matsuda M."/>
            <person name="Matzkin L."/>
            <person name="McAllister B."/>
            <person name="McBride C.S."/>
            <person name="McKernan B."/>
            <person name="McKernan K."/>
            <person name="Mendez-Lago M."/>
            <person name="Minx P."/>
            <person name="Mollenhauer M.U."/>
            <person name="Montooth K."/>
            <person name="Mount S.M."/>
            <person name="Mu X."/>
            <person name="Myers E."/>
            <person name="Negre B."/>
            <person name="Newfeld S."/>
            <person name="Nielsen R."/>
            <person name="Noor M.A."/>
            <person name="O'Grady P."/>
            <person name="Pachter L."/>
            <person name="Papaceit M."/>
            <person name="Parisi M.J."/>
            <person name="Parisi M."/>
            <person name="Parts L."/>
            <person name="Pedersen J.S."/>
            <person name="Pesole G."/>
            <person name="Phillippy A.M."/>
            <person name="Ponting C.P."/>
            <person name="Pop M."/>
            <person name="Porcelli D."/>
            <person name="Powell J.R."/>
            <person name="Prohaska S."/>
            <person name="Pruitt K."/>
            <person name="Puig M."/>
            <person name="Quesneville H."/>
            <person name="Ram K.R."/>
            <person name="Rand D."/>
            <person name="Rasmussen M.D."/>
            <person name="Reed L.K."/>
            <person name="Reenan R."/>
            <person name="Reily A."/>
            <person name="Remington K.A."/>
            <person name="Rieger T.T."/>
            <person name="Ritchie M.G."/>
            <person name="Robin C."/>
            <person name="Rogers Y.H."/>
            <person name="Rohde C."/>
            <person name="Rozas J."/>
            <person name="Rubenfield M.J."/>
            <person name="Ruiz A."/>
            <person name="Russo S."/>
            <person name="Salzberg S.L."/>
            <person name="Sanchez-Gracia A."/>
            <person name="Saranga D.J."/>
            <person name="Sato H."/>
            <person name="Schaeffer S.W."/>
            <person name="Schatz M.C."/>
            <person name="Schlenke T."/>
            <person name="Schwartz R."/>
            <person name="Segarra C."/>
            <person name="Singh R.S."/>
            <person name="Sirot L."/>
            <person name="Sirota M."/>
            <person name="Sisneros N.B."/>
            <person name="Smith C.D."/>
            <person name="Smith T.F."/>
            <person name="Spieth J."/>
            <person name="Stage D.E."/>
            <person name="Stark A."/>
            <person name="Stephan W."/>
            <person name="Strausberg R.L."/>
            <person name="Strempel S."/>
            <person name="Sturgill D."/>
            <person name="Sutton G."/>
            <person name="Sutton G.G."/>
            <person name="Tao W."/>
            <person name="Teichmann S."/>
            <person name="Tobari Y.N."/>
            <person name="Tomimura Y."/>
            <person name="Tsolas J.M."/>
            <person name="Valente V.L."/>
            <person name="Venter E."/>
            <person name="Venter J.C."/>
            <person name="Vicario S."/>
            <person name="Vieira F.G."/>
            <person name="Vilella A.J."/>
            <person name="Villasante A."/>
            <person name="Walenz B."/>
            <person name="Wang J."/>
            <person name="Wasserman M."/>
            <person name="Watts T."/>
            <person name="Wilson D."/>
            <person name="Wilson R.K."/>
            <person name="Wing R.A."/>
            <person name="Wolfner M.F."/>
            <person name="Wong A."/>
            <person name="Wong G.K."/>
            <person name="Wu C.I."/>
            <person name="Wu G."/>
            <person name="Yamamoto D."/>
            <person name="Yang H.P."/>
            <person name="Yang S.P."/>
            <person name="Yorke J.A."/>
            <person name="Yoshida K."/>
            <person name="Zdobnov E."/>
            <person name="Zhang P."/>
            <person name="Zhang Y."/>
            <person name="Zimin A.V."/>
            <person name="Baldwin J."/>
            <person name="Abdouelleil A."/>
            <person name="Abdulkadir J."/>
            <person name="Abebe A."/>
            <person name="Abera B."/>
            <person name="Abreu J."/>
            <person name="Acer S.C."/>
            <person name="Aftuck L."/>
            <person name="Alexander A."/>
            <person name="An P."/>
            <person name="Anderson E."/>
            <person name="Anderson S."/>
            <person name="Arachi H."/>
            <person name="Azer M."/>
            <person name="Bachantsang P."/>
            <person name="Barry A."/>
            <person name="Bayul T."/>
            <person name="Berlin A."/>
            <person name="Bessette D."/>
            <person name="Bloom T."/>
            <person name="Blye J."/>
            <person name="Boguslavskiy L."/>
            <person name="Bonnet C."/>
            <person name="Boukhgalter B."/>
            <person name="Bourzgui I."/>
            <person name="Brown A."/>
            <person name="Cahill P."/>
            <person name="Channer S."/>
            <person name="Cheshatsang Y."/>
            <person name="Chuda L."/>
            <person name="Citroen M."/>
            <person name="Collymore A."/>
            <person name="Cooke P."/>
            <person name="Costello M."/>
            <person name="D'Aco K."/>
            <person name="Daza R."/>
            <person name="De Haan G."/>
            <person name="DeGray S."/>
            <person name="DeMaso C."/>
            <person name="Dhargay N."/>
            <person name="Dooley K."/>
            <person name="Dooley E."/>
            <person name="Doricent M."/>
            <person name="Dorje P."/>
            <person name="Dorjee K."/>
            <person name="Dupes A."/>
            <person name="Elong R."/>
            <person name="Falk J."/>
            <person name="Farina A."/>
            <person name="Faro S."/>
            <person name="Ferguson D."/>
            <person name="Fisher S."/>
            <person name="Foley C.D."/>
            <person name="Franke A."/>
            <person name="Friedrich D."/>
            <person name="Gadbois L."/>
            <person name="Gearin G."/>
            <person name="Gearin C.R."/>
            <person name="Giannoukos G."/>
            <person name="Goode T."/>
            <person name="Graham J."/>
            <person name="Grandbois E."/>
            <person name="Grewal S."/>
            <person name="Gyaltsen K."/>
            <person name="Hafez N."/>
            <person name="Hagos B."/>
            <person name="Hall J."/>
            <person name="Henson C."/>
            <person name="Hollinger A."/>
            <person name="Honan T."/>
            <person name="Huard M.D."/>
            <person name="Hughes L."/>
            <person name="Hurhula B."/>
            <person name="Husby M.E."/>
            <person name="Kamat A."/>
            <person name="Kanga B."/>
            <person name="Kashin S."/>
            <person name="Khazanovich D."/>
            <person name="Kisner P."/>
            <person name="Lance K."/>
            <person name="Lara M."/>
            <person name="Lee W."/>
            <person name="Lennon N."/>
            <person name="Letendre F."/>
            <person name="LeVine R."/>
            <person name="Lipovsky A."/>
            <person name="Liu X."/>
            <person name="Liu J."/>
            <person name="Liu S."/>
            <person name="Lokyitsang T."/>
            <person name="Lokyitsang Y."/>
            <person name="Lubonja R."/>
            <person name="Lui A."/>
            <person name="MacDonald P."/>
            <person name="Magnisalis V."/>
            <person name="Maru K."/>
            <person name="Matthews C."/>
            <person name="McCusker W."/>
            <person name="McDonough S."/>
            <person name="Mehta T."/>
            <person name="Meldrim J."/>
            <person name="Meneus L."/>
            <person name="Mihai O."/>
            <person name="Mihalev A."/>
            <person name="Mihova T."/>
            <person name="Mittelman R."/>
            <person name="Mlenga V."/>
            <person name="Montmayeur A."/>
            <person name="Mulrain L."/>
            <person name="Navidi A."/>
            <person name="Naylor J."/>
            <person name="Negash T."/>
            <person name="Nguyen T."/>
            <person name="Nguyen N."/>
            <person name="Nicol R."/>
            <person name="Norbu C."/>
            <person name="Norbu N."/>
            <person name="Novod N."/>
            <person name="O'Neill B."/>
            <person name="Osman S."/>
            <person name="Markiewicz E."/>
            <person name="Oyono O.L."/>
            <person name="Patti C."/>
            <person name="Phunkhang P."/>
            <person name="Pierre F."/>
            <person name="Priest M."/>
            <person name="Raghuraman S."/>
            <person name="Rege F."/>
            <person name="Reyes R."/>
            <person name="Rise C."/>
            <person name="Rogov P."/>
            <person name="Ross K."/>
            <person name="Ryan E."/>
            <person name="Settipalli S."/>
            <person name="Shea T."/>
            <person name="Sherpa N."/>
            <person name="Shi L."/>
            <person name="Shih D."/>
            <person name="Sparrow T."/>
            <person name="Spaulding J."/>
            <person name="Stalker J."/>
            <person name="Stange-Thomann N."/>
            <person name="Stavropoulos S."/>
            <person name="Stone C."/>
            <person name="Strader C."/>
            <person name="Tesfaye S."/>
            <person name="Thomson T."/>
            <person name="Thoulutsang Y."/>
            <person name="Thoulutsang D."/>
            <person name="Topham K."/>
            <person name="Topping I."/>
            <person name="Tsamla T."/>
            <person name="Vassiliev H."/>
            <person name="Vo A."/>
            <person name="Wangchuk T."/>
            <person name="Wangdi T."/>
            <person name="Weiand M."/>
            <person name="Wilkinson J."/>
            <person name="Wilson A."/>
            <person name="Yadav S."/>
            <person name="Young G."/>
            <person name="Yu Q."/>
            <person name="Zembek L."/>
            <person name="Zhong D."/>
            <person name="Zimmer A."/>
            <person name="Zwirko Z."/>
            <person name="Jaffe D.B."/>
            <person name="Alvarez P."/>
            <person name="Brockman W."/>
            <person name="Butler J."/>
            <person name="Chin C."/>
            <person name="Gnerre S."/>
            <person name="Grabherr M."/>
            <person name="Kleber M."/>
            <person name="Mauceli E."/>
            <person name="MacCallum I."/>
        </authorList>
    </citation>
    <scope>NUCLEOTIDE SEQUENCE [LARGE SCALE GENOMIC DNA]</scope>
    <source>
        <strain evidence="3">Rob3c / Tucson 14021-0248.25</strain>
    </source>
</reference>
<keyword evidence="3" id="KW-1185">Reference proteome</keyword>
<gene>
    <name evidence="2" type="primary">Dsec\GM10790</name>
    <name evidence="2" type="ORF">Dsec_GM10790</name>
</gene>
<evidence type="ECO:0000313" key="3">
    <source>
        <dbReference type="Proteomes" id="UP000001292"/>
    </source>
</evidence>
<feature type="region of interest" description="Disordered" evidence="1">
    <location>
        <begin position="35"/>
        <end position="55"/>
    </location>
</feature>
<feature type="region of interest" description="Disordered" evidence="1">
    <location>
        <begin position="1"/>
        <end position="21"/>
    </location>
</feature>
<evidence type="ECO:0000256" key="1">
    <source>
        <dbReference type="SAM" id="MobiDB-lite"/>
    </source>
</evidence>
<name>B4I3W3_DROSE</name>
<dbReference type="HOGENOM" id="CLU_2136081_0_0_1"/>
<dbReference type="AlphaFoldDB" id="B4I3W3"/>
<evidence type="ECO:0000313" key="2">
    <source>
        <dbReference type="EMBL" id="EDW54906.1"/>
    </source>
</evidence>
<dbReference type="STRING" id="7238.B4I3W3"/>
<protein>
    <submittedName>
        <fullName evidence="2">GM10790</fullName>
    </submittedName>
</protein>
<organism evidence="3">
    <name type="scientific">Drosophila sechellia</name>
    <name type="common">Fruit fly</name>
    <dbReference type="NCBI Taxonomy" id="7238"/>
    <lineage>
        <taxon>Eukaryota</taxon>
        <taxon>Metazoa</taxon>
        <taxon>Ecdysozoa</taxon>
        <taxon>Arthropoda</taxon>
        <taxon>Hexapoda</taxon>
        <taxon>Insecta</taxon>
        <taxon>Pterygota</taxon>
        <taxon>Neoptera</taxon>
        <taxon>Endopterygota</taxon>
        <taxon>Diptera</taxon>
        <taxon>Brachycera</taxon>
        <taxon>Muscomorpha</taxon>
        <taxon>Ephydroidea</taxon>
        <taxon>Drosophilidae</taxon>
        <taxon>Drosophila</taxon>
        <taxon>Sophophora</taxon>
    </lineage>
</organism>
<dbReference type="EMBL" id="CH480821">
    <property type="protein sequence ID" value="EDW54906.1"/>
    <property type="molecule type" value="Genomic_DNA"/>
</dbReference>
<dbReference type="OMA" id="PPWADRM"/>
<accession>B4I3W3</accession>
<sequence>MWHTSSSFSSKPPRSEKFRSSCSNYSVTLNHNYAGRQDDRKISEQSDQDQATTQQLNHQMIEQDYSHRKGGGALELVLQKGQLFHPLEPHALRVLAPPWADRMTFCPDPTPVL</sequence>
<proteinExistence type="predicted"/>
<dbReference type="Proteomes" id="UP000001292">
    <property type="component" value="Unassembled WGS sequence"/>
</dbReference>